<evidence type="ECO:0000313" key="6">
    <source>
        <dbReference type="Proteomes" id="UP000016587"/>
    </source>
</evidence>
<feature type="domain" description="Glycosyltransferase subfamily 4-like N-terminal" evidence="4">
    <location>
        <begin position="13"/>
        <end position="181"/>
    </location>
</feature>
<keyword evidence="1" id="KW-0328">Glycosyltransferase</keyword>
<dbReference type="KEGG" id="dgg:DGI_0790"/>
<evidence type="ECO:0000259" key="3">
    <source>
        <dbReference type="Pfam" id="PF00534"/>
    </source>
</evidence>
<evidence type="ECO:0000313" key="5">
    <source>
        <dbReference type="EMBL" id="AGW12685.1"/>
    </source>
</evidence>
<feature type="domain" description="Glycosyl transferase family 1" evidence="3">
    <location>
        <begin position="203"/>
        <end position="354"/>
    </location>
</feature>
<dbReference type="PANTHER" id="PTHR12526">
    <property type="entry name" value="GLYCOSYLTRANSFERASE"/>
    <property type="match status" value="1"/>
</dbReference>
<evidence type="ECO:0000256" key="2">
    <source>
        <dbReference type="ARBA" id="ARBA00022679"/>
    </source>
</evidence>
<protein>
    <submittedName>
        <fullName evidence="5">Putative glycosyltransferase</fullName>
    </submittedName>
</protein>
<dbReference type="GO" id="GO:0016757">
    <property type="term" value="F:glycosyltransferase activity"/>
    <property type="evidence" value="ECO:0007669"/>
    <property type="project" value="UniProtKB-KW"/>
</dbReference>
<dbReference type="AlphaFoldDB" id="T2G7Y1"/>
<reference evidence="6" key="2">
    <citation type="submission" date="2013-07" db="EMBL/GenBank/DDBJ databases">
        <authorList>
            <person name="Morais-Silva F.O."/>
            <person name="Rezende A.M."/>
            <person name="Pimentel C."/>
            <person name="Resende D.M."/>
            <person name="Santos C.I."/>
            <person name="Clemente C."/>
            <person name="de Oliveira L.M."/>
            <person name="da Silva S.M."/>
            <person name="Costa D.A."/>
            <person name="Varela-Raposo A."/>
            <person name="Horacio E.C.A."/>
            <person name="Matos M."/>
            <person name="Flores O."/>
            <person name="Ruiz J.C."/>
            <person name="Rodrigues-Pousada C."/>
        </authorList>
    </citation>
    <scope>NUCLEOTIDE SEQUENCE [LARGE SCALE GENOMIC DNA]</scope>
    <source>
        <strain evidence="6">ATCC 19364 / DSM 1382 / NCIMB 9332 / VKM B-1759</strain>
    </source>
</reference>
<dbReference type="InterPro" id="IPR028098">
    <property type="entry name" value="Glyco_trans_4-like_N"/>
</dbReference>
<dbReference type="SUPFAM" id="SSF53756">
    <property type="entry name" value="UDP-Glycosyltransferase/glycogen phosphorylase"/>
    <property type="match status" value="1"/>
</dbReference>
<sequence length="383" mass="41250">MKLCFLIHSLAAGGAERWVATMANHWAAQAGGAITAVTVLTMTPPARDFYALHPAIRRVCLGQEAVSAGVFHAVVKNLARVRSLRQALAREAPDVVLAVMPESSCLLALAGGRGRSWTAIGAEHSYPPRNRLGRGLPGRLRSLARAVLYGRLDAVVCLTTTTADWMLRHTRTRRAPVIPNPAVWPLPVQPPLLEPARAGAAGRMLLAVGRLVPEKGFDRLLEAVAVLASRHLAWELVILGEGPQRAALEAQCERLGMTARIRLPGLAGNVGEWYAAADAFVLTSHYEGFPSTLLEALAAGVPAVSVDCLTGPRDILRHEVDGLLVPQDDAPALIAALDRMMTDDALRRACAARAVEARDRFALPRLAARWEALFMELRRAYGA</sequence>
<dbReference type="EMBL" id="CP006585">
    <property type="protein sequence ID" value="AGW12685.1"/>
    <property type="molecule type" value="Genomic_DNA"/>
</dbReference>
<keyword evidence="6" id="KW-1185">Reference proteome</keyword>
<dbReference type="Proteomes" id="UP000016587">
    <property type="component" value="Chromosome"/>
</dbReference>
<dbReference type="CDD" id="cd03820">
    <property type="entry name" value="GT4_AmsD-like"/>
    <property type="match status" value="1"/>
</dbReference>
<gene>
    <name evidence="5" type="ORF">DGI_0790</name>
</gene>
<dbReference type="InterPro" id="IPR001296">
    <property type="entry name" value="Glyco_trans_1"/>
</dbReference>
<dbReference type="Pfam" id="PF00534">
    <property type="entry name" value="Glycos_transf_1"/>
    <property type="match status" value="1"/>
</dbReference>
<dbReference type="HOGENOM" id="CLU_009583_0_0_7"/>
<dbReference type="STRING" id="1121448.DGI_0790"/>
<proteinExistence type="predicted"/>
<dbReference type="PANTHER" id="PTHR12526:SF510">
    <property type="entry name" value="D-INOSITOL 3-PHOSPHATE GLYCOSYLTRANSFERASE"/>
    <property type="match status" value="1"/>
</dbReference>
<reference evidence="5 6" key="1">
    <citation type="journal article" date="2013" name="J. Bacteriol.">
        <title>Roles of HynAB and Ech, the only two hydrogenases found in the model sulfate reducer Desulfovibrio gigas.</title>
        <authorList>
            <person name="Morais-Silva F.O."/>
            <person name="Santos C.I."/>
            <person name="Rodrigues R."/>
            <person name="Pereira I.A."/>
            <person name="Rodrigues-Pousada C."/>
        </authorList>
    </citation>
    <scope>NUCLEOTIDE SEQUENCE [LARGE SCALE GENOMIC DNA]</scope>
    <source>
        <strain evidence="6">ATCC 19364 / DSM 1382 / NCIMB 9332 / VKM B-1759</strain>
    </source>
</reference>
<keyword evidence="2 5" id="KW-0808">Transferase</keyword>
<accession>T2G7Y1</accession>
<evidence type="ECO:0000259" key="4">
    <source>
        <dbReference type="Pfam" id="PF13439"/>
    </source>
</evidence>
<dbReference type="RefSeq" id="WP_021759371.1">
    <property type="nucleotide sequence ID" value="NC_022444.1"/>
</dbReference>
<name>T2G7Y1_MEGG1</name>
<organism evidence="5 6">
    <name type="scientific">Megalodesulfovibrio gigas (strain ATCC 19364 / DSM 1382 / NCIMB 9332 / VKM B-1759)</name>
    <name type="common">Desulfovibrio gigas</name>
    <dbReference type="NCBI Taxonomy" id="1121448"/>
    <lineage>
        <taxon>Bacteria</taxon>
        <taxon>Pseudomonadati</taxon>
        <taxon>Thermodesulfobacteriota</taxon>
        <taxon>Desulfovibrionia</taxon>
        <taxon>Desulfovibrionales</taxon>
        <taxon>Desulfovibrionaceae</taxon>
        <taxon>Megalodesulfovibrio</taxon>
    </lineage>
</organism>
<dbReference type="eggNOG" id="COG0438">
    <property type="taxonomic scope" value="Bacteria"/>
</dbReference>
<dbReference type="Gene3D" id="3.40.50.2000">
    <property type="entry name" value="Glycogen Phosphorylase B"/>
    <property type="match status" value="2"/>
</dbReference>
<dbReference type="PATRIC" id="fig|1121448.10.peg.790"/>
<evidence type="ECO:0000256" key="1">
    <source>
        <dbReference type="ARBA" id="ARBA00022676"/>
    </source>
</evidence>
<dbReference type="OrthoDB" id="9775208at2"/>
<dbReference type="Pfam" id="PF13439">
    <property type="entry name" value="Glyco_transf_4"/>
    <property type="match status" value="1"/>
</dbReference>